<dbReference type="Proteomes" id="UP000297851">
    <property type="component" value="Unassembled WGS sequence"/>
</dbReference>
<reference evidence="2 3" key="1">
    <citation type="submission" date="2019-03" db="EMBL/GenBank/DDBJ databases">
        <title>Genomics of glacier-inhabiting Cryobacterium strains.</title>
        <authorList>
            <person name="Liu Q."/>
            <person name="Xin Y.-H."/>
        </authorList>
    </citation>
    <scope>NUCLEOTIDE SEQUENCE [LARGE SCALE GENOMIC DNA]</scope>
    <source>
        <strain evidence="2 3">TMT2-16</strain>
    </source>
</reference>
<evidence type="ECO:0000313" key="3">
    <source>
        <dbReference type="Proteomes" id="UP000297851"/>
    </source>
</evidence>
<keyword evidence="1" id="KW-1133">Transmembrane helix</keyword>
<name>A0ABY2JM43_9MICO</name>
<comment type="caution">
    <text evidence="2">The sequence shown here is derived from an EMBL/GenBank/DDBJ whole genome shotgun (WGS) entry which is preliminary data.</text>
</comment>
<proteinExistence type="predicted"/>
<organism evidence="2 3">
    <name type="scientific">Cryobacterium sandaracinum</name>
    <dbReference type="NCBI Taxonomy" id="1259247"/>
    <lineage>
        <taxon>Bacteria</taxon>
        <taxon>Bacillati</taxon>
        <taxon>Actinomycetota</taxon>
        <taxon>Actinomycetes</taxon>
        <taxon>Micrococcales</taxon>
        <taxon>Microbacteriaceae</taxon>
        <taxon>Cryobacterium</taxon>
    </lineage>
</organism>
<feature type="transmembrane region" description="Helical" evidence="1">
    <location>
        <begin position="64"/>
        <end position="81"/>
    </location>
</feature>
<keyword evidence="3" id="KW-1185">Reference proteome</keyword>
<gene>
    <name evidence="2" type="ORF">E3T25_00195</name>
</gene>
<sequence length="102" mass="11051">MGPVLGFDDTDNSAVSLDYLRQYPQFHALAAVAVFIMALAYIVASFAISDVLTPRTSMITRRSLSALGLFAAAFSFMHGVLRESVGTLLYIDSVNRGWSQSA</sequence>
<keyword evidence="1" id="KW-0472">Membrane</keyword>
<keyword evidence="1" id="KW-0812">Transmembrane</keyword>
<feature type="transmembrane region" description="Helical" evidence="1">
    <location>
        <begin position="26"/>
        <end position="52"/>
    </location>
</feature>
<accession>A0ABY2JM43</accession>
<protein>
    <submittedName>
        <fullName evidence="2">Uncharacterized protein</fullName>
    </submittedName>
</protein>
<evidence type="ECO:0000313" key="2">
    <source>
        <dbReference type="EMBL" id="TFD07186.1"/>
    </source>
</evidence>
<dbReference type="EMBL" id="SOGO01000006">
    <property type="protein sequence ID" value="TFD07186.1"/>
    <property type="molecule type" value="Genomic_DNA"/>
</dbReference>
<evidence type="ECO:0000256" key="1">
    <source>
        <dbReference type="SAM" id="Phobius"/>
    </source>
</evidence>